<feature type="compositionally biased region" description="Polar residues" evidence="3">
    <location>
        <begin position="357"/>
        <end position="374"/>
    </location>
</feature>
<feature type="compositionally biased region" description="Polar residues" evidence="3">
    <location>
        <begin position="313"/>
        <end position="334"/>
    </location>
</feature>
<name>A0A833U0I6_JUGRE</name>
<sequence>MEEGSTDSESIVIETLRSRGWSLGDVELVKAIIMIHSALADDASTVVDSVESELVNTDLKSIGDKSLPDPTLLRNRKSSHILGPKVLQISSVRDITKSSIEDVSRSSSSRRLLKLGLTDGHTEITAIEFAPVPSVPDDLVPGAKVRLEDKATIRSGIVCLNPKVLSFLGGVVQPLYEAWQMNQKYSGFSRSSLRLSRESDTGGPPPFEKLQIRAPSCRFVQQGKSSDYAGSSSKSHGPNAVTGNTDFKPTGRKQKLDKSTDMIWNPKAASVTERTEEKPSSVEMRPKEDYAGSTSKSHGPNAVVGNTDFMPTGRQQNLDKLTDMNRNPKTSSVTERTEEKPSSSETRPKEVVEFVPVQNQAATQKLLQKMNHQSSDGRHSKGQRHRGKGKQEEPAVLTLDEWEKIKAEEKTLKKDELPDIRRDEHLAWQLQNEFDSEDSHVQRGPHKAGADDLRMSMFNYTKDDGRFRASGHGGGGRGRGRGRGKGKGKWKERERGSGRRG</sequence>
<dbReference type="GO" id="GO:0005634">
    <property type="term" value="C:nucleus"/>
    <property type="evidence" value="ECO:0007669"/>
    <property type="project" value="UniProtKB-SubCell"/>
</dbReference>
<feature type="compositionally biased region" description="Basic residues" evidence="3">
    <location>
        <begin position="478"/>
        <end position="488"/>
    </location>
</feature>
<keyword evidence="2" id="KW-0539">Nucleus</keyword>
<feature type="compositionally biased region" description="Basic and acidic residues" evidence="3">
    <location>
        <begin position="335"/>
        <end position="352"/>
    </location>
</feature>
<evidence type="ECO:0000313" key="5">
    <source>
        <dbReference type="EMBL" id="KAF5459095.1"/>
    </source>
</evidence>
<feature type="compositionally biased region" description="Basic and acidic residues" evidence="3">
    <location>
        <begin position="489"/>
        <end position="501"/>
    </location>
</feature>
<protein>
    <recommendedName>
        <fullName evidence="4">RecQ mediated genome instability protein 1 OB-fold domain-containing protein</fullName>
    </recommendedName>
</protein>
<feature type="region of interest" description="Disordered" evidence="3">
    <location>
        <begin position="194"/>
        <end position="397"/>
    </location>
</feature>
<dbReference type="SMART" id="SM01161">
    <property type="entry name" value="DUF1767"/>
    <property type="match status" value="1"/>
</dbReference>
<comment type="caution">
    <text evidence="5">The sequence shown here is derived from an EMBL/GenBank/DDBJ whole genome shotgun (WGS) entry which is preliminary data.</text>
</comment>
<feature type="compositionally biased region" description="Low complexity" evidence="3">
    <location>
        <begin position="223"/>
        <end position="235"/>
    </location>
</feature>
<feature type="compositionally biased region" description="Basic and acidic residues" evidence="3">
    <location>
        <begin position="273"/>
        <end position="290"/>
    </location>
</feature>
<reference evidence="5" key="2">
    <citation type="submission" date="2020-03" db="EMBL/GenBank/DDBJ databases">
        <title>Walnut 2.0.</title>
        <authorList>
            <person name="Marrano A."/>
            <person name="Britton M."/>
            <person name="Zimin A.V."/>
            <person name="Zaini P.A."/>
            <person name="Workman R."/>
            <person name="Puiu D."/>
            <person name="Bianco L."/>
            <person name="Allen B.J."/>
            <person name="Troggio M."/>
            <person name="Leslie C.A."/>
            <person name="Timp W."/>
            <person name="Dendekar A."/>
            <person name="Salzberg S.L."/>
            <person name="Neale D.B."/>
        </authorList>
    </citation>
    <scope>NUCLEOTIDE SEQUENCE</scope>
    <source>
        <tissue evidence="5">Leaves</tissue>
    </source>
</reference>
<dbReference type="Proteomes" id="UP000619265">
    <property type="component" value="Unassembled WGS sequence"/>
</dbReference>
<evidence type="ECO:0000313" key="6">
    <source>
        <dbReference type="Proteomes" id="UP000619265"/>
    </source>
</evidence>
<gene>
    <name evidence="5" type="ORF">F2P56_023080</name>
</gene>
<organism evidence="5 6">
    <name type="scientific">Juglans regia</name>
    <name type="common">English walnut</name>
    <dbReference type="NCBI Taxonomy" id="51240"/>
    <lineage>
        <taxon>Eukaryota</taxon>
        <taxon>Viridiplantae</taxon>
        <taxon>Streptophyta</taxon>
        <taxon>Embryophyta</taxon>
        <taxon>Tracheophyta</taxon>
        <taxon>Spermatophyta</taxon>
        <taxon>Magnoliopsida</taxon>
        <taxon>eudicotyledons</taxon>
        <taxon>Gunneridae</taxon>
        <taxon>Pentapetalae</taxon>
        <taxon>rosids</taxon>
        <taxon>fabids</taxon>
        <taxon>Fagales</taxon>
        <taxon>Juglandaceae</taxon>
        <taxon>Juglans</taxon>
    </lineage>
</organism>
<evidence type="ECO:0000256" key="1">
    <source>
        <dbReference type="ARBA" id="ARBA00004123"/>
    </source>
</evidence>
<dbReference type="AlphaFoldDB" id="A0A833U0I6"/>
<comment type="subcellular location">
    <subcellularLocation>
        <location evidence="1">Nucleus</location>
    </subcellularLocation>
</comment>
<evidence type="ECO:0000256" key="3">
    <source>
        <dbReference type="SAM" id="MobiDB-lite"/>
    </source>
</evidence>
<feature type="domain" description="RecQ mediated genome instability protein 1 OB-fold" evidence="4">
    <location>
        <begin position="77"/>
        <end position="181"/>
    </location>
</feature>
<dbReference type="Gene3D" id="2.40.50.770">
    <property type="entry name" value="RecQ-mediated genome instability protein Rmi1, C-terminal domain"/>
    <property type="match status" value="1"/>
</dbReference>
<dbReference type="InterPro" id="IPR042470">
    <property type="entry name" value="RMI1_N_C_sf"/>
</dbReference>
<reference evidence="5" key="1">
    <citation type="submission" date="2015-10" db="EMBL/GenBank/DDBJ databases">
        <authorList>
            <person name="Martinez-Garcia P.J."/>
            <person name="Crepeau M.W."/>
            <person name="Puiu D."/>
            <person name="Gonzalez-Ibeas D."/>
            <person name="Whalen J."/>
            <person name="Stevens K."/>
            <person name="Paul R."/>
            <person name="Butterfield T."/>
            <person name="Britton M."/>
            <person name="Reagan R."/>
            <person name="Chakraborty S."/>
            <person name="Walawage S.L."/>
            <person name="Vasquez-Gross H.A."/>
            <person name="Cardeno C."/>
            <person name="Famula R."/>
            <person name="Pratt K."/>
            <person name="Kuruganti S."/>
            <person name="Aradhya M.K."/>
            <person name="Leslie C.A."/>
            <person name="Dandekar A.M."/>
            <person name="Salzberg S.L."/>
            <person name="Wegrzyn J.L."/>
            <person name="Langley C.H."/>
            <person name="Neale D.B."/>
        </authorList>
    </citation>
    <scope>NUCLEOTIDE SEQUENCE</scope>
    <source>
        <tissue evidence="5">Leaves</tissue>
    </source>
</reference>
<accession>A0A833U0I6</accession>
<proteinExistence type="predicted"/>
<feature type="region of interest" description="Disordered" evidence="3">
    <location>
        <begin position="433"/>
        <end position="501"/>
    </location>
</feature>
<dbReference type="EMBL" id="LIHL02000010">
    <property type="protein sequence ID" value="KAF5459095.1"/>
    <property type="molecule type" value="Genomic_DNA"/>
</dbReference>
<dbReference type="PANTHER" id="PTHR13681">
    <property type="entry name" value="SURVIVAL OF MOTOR NEURON-RELATED-SPLICING FACTOR 30-RELATED"/>
    <property type="match status" value="1"/>
</dbReference>
<dbReference type="Gramene" id="Jr10_21530_p1">
    <property type="protein sequence ID" value="cds.Jr10_21530_p1"/>
    <property type="gene ID" value="Jr10_21530"/>
</dbReference>
<dbReference type="PANTHER" id="PTHR13681:SF24">
    <property type="entry name" value="TUDOR DOMAIN-CONTAINING PROTEIN 3"/>
    <property type="match status" value="1"/>
</dbReference>
<evidence type="ECO:0000259" key="4">
    <source>
        <dbReference type="Pfam" id="PF08585"/>
    </source>
</evidence>
<evidence type="ECO:0000256" key="2">
    <source>
        <dbReference type="ARBA" id="ARBA00023242"/>
    </source>
</evidence>
<dbReference type="Pfam" id="PF08585">
    <property type="entry name" value="RMI1_N_C"/>
    <property type="match status" value="1"/>
</dbReference>
<dbReference type="InterPro" id="IPR013894">
    <property type="entry name" value="RMI1_OB"/>
</dbReference>